<evidence type="ECO:0000259" key="4">
    <source>
        <dbReference type="PROSITE" id="PS50932"/>
    </source>
</evidence>
<dbReference type="AlphaFoldDB" id="A0A0H3F865"/>
<dbReference type="RefSeq" id="WP_013573855.1">
    <property type="nucleotide sequence ID" value="NC_015061.1"/>
</dbReference>
<sequence>MTQQNRLTINDIARLSGVGKSTVSRVLNNEGNVSPQTRERVLQVIEQQHFSPSKSARAMRGFSDKIVAIIVSRLDSPSENLAVRAMLPLFYQQGYDPIVLESQFSAERVKEHLQVLKQRNIDGIVLFGFTGLSAQMLTPWQDKMVVLARDMPGLSSVCYDDAGAVQLLMQKLLAQNIREIGFIGVSPQDTTTGQRRSAAFRTFCKEHGLTPHIALGELTYQSGFDLIPQLLKNNIQAVVCASDTIAIGAQKYLQQQQIRGVQVCGIGNNPLLHFLFPESYSVELGYGAGGEAAAKQLLAQLSGSTTVRQLIIPGKLAF</sequence>
<evidence type="ECO:0000256" key="3">
    <source>
        <dbReference type="ARBA" id="ARBA00023163"/>
    </source>
</evidence>
<dbReference type="CDD" id="cd01392">
    <property type="entry name" value="HTH_LacI"/>
    <property type="match status" value="1"/>
</dbReference>
<dbReference type="KEGG" id="rah:Rahaq_0521"/>
<keyword evidence="9" id="KW-1185">Reference proteome</keyword>
<keyword evidence="1" id="KW-0805">Transcription regulation</keyword>
<feature type="domain" description="HTH cro/C1-type" evidence="5">
    <location>
        <begin position="3"/>
        <end position="37"/>
    </location>
</feature>
<dbReference type="Gene3D" id="1.10.260.40">
    <property type="entry name" value="lambda repressor-like DNA-binding domains"/>
    <property type="match status" value="1"/>
</dbReference>
<dbReference type="PANTHER" id="PTHR30146">
    <property type="entry name" value="LACI-RELATED TRANSCRIPTIONAL REPRESSOR"/>
    <property type="match status" value="1"/>
</dbReference>
<evidence type="ECO:0000313" key="8">
    <source>
        <dbReference type="Proteomes" id="UP000007257"/>
    </source>
</evidence>
<dbReference type="InterPro" id="IPR000843">
    <property type="entry name" value="HTH_LacI"/>
</dbReference>
<dbReference type="Pfam" id="PF00356">
    <property type="entry name" value="LacI"/>
    <property type="match status" value="1"/>
</dbReference>
<evidence type="ECO:0000313" key="9">
    <source>
        <dbReference type="Proteomes" id="UP001598201"/>
    </source>
</evidence>
<dbReference type="PROSITE" id="PS50943">
    <property type="entry name" value="HTH_CROC1"/>
    <property type="match status" value="1"/>
</dbReference>
<reference evidence="7 9" key="3">
    <citation type="submission" date="2024-09" db="EMBL/GenBank/DDBJ databases">
        <title>Genomes of Rahnella.</title>
        <authorList>
            <person name="Mnguni F.C."/>
            <person name="Shin G.Y."/>
            <person name="Coutinho T."/>
        </authorList>
    </citation>
    <scope>NUCLEOTIDE SEQUENCE [LARGE SCALE GENOMIC DNA]</scope>
    <source>
        <strain evidence="7 9">20WA0057</strain>
    </source>
</reference>
<dbReference type="InterPro" id="IPR028082">
    <property type="entry name" value="Peripla_BP_I"/>
</dbReference>
<dbReference type="CDD" id="cd01542">
    <property type="entry name" value="PBP1_TreR-like"/>
    <property type="match status" value="1"/>
</dbReference>
<dbReference type="SUPFAM" id="SSF53822">
    <property type="entry name" value="Periplasmic binding protein-like I"/>
    <property type="match status" value="1"/>
</dbReference>
<dbReference type="EMBL" id="CP002505">
    <property type="protein sequence ID" value="ADW72149.1"/>
    <property type="molecule type" value="Genomic_DNA"/>
</dbReference>
<dbReference type="EMBL" id="JBHUCJ010000083">
    <property type="protein sequence ID" value="MFD3226369.1"/>
    <property type="molecule type" value="Genomic_DNA"/>
</dbReference>
<dbReference type="GO" id="GO:0000976">
    <property type="term" value="F:transcription cis-regulatory region binding"/>
    <property type="evidence" value="ECO:0007669"/>
    <property type="project" value="TreeGrafter"/>
</dbReference>
<dbReference type="PROSITE" id="PS50932">
    <property type="entry name" value="HTH_LACI_2"/>
    <property type="match status" value="1"/>
</dbReference>
<dbReference type="GO" id="GO:0045892">
    <property type="term" value="P:negative regulation of DNA-templated transcription"/>
    <property type="evidence" value="ECO:0007669"/>
    <property type="project" value="InterPro"/>
</dbReference>
<dbReference type="PROSITE" id="PS00356">
    <property type="entry name" value="HTH_LACI_1"/>
    <property type="match status" value="1"/>
</dbReference>
<dbReference type="SUPFAM" id="SSF47413">
    <property type="entry name" value="lambda repressor-like DNA-binding domains"/>
    <property type="match status" value="1"/>
</dbReference>
<reference evidence="8" key="1">
    <citation type="submission" date="2011-01" db="EMBL/GenBank/DDBJ databases">
        <title>Complete sequence of chromosome of Rahnella sp. Y9602.</title>
        <authorList>
            <consortium name="US DOE Joint Genome Institute"/>
            <person name="Lucas S."/>
            <person name="Copeland A."/>
            <person name="Lapidus A."/>
            <person name="Cheng J.-F."/>
            <person name="Goodwin L."/>
            <person name="Pitluck S."/>
            <person name="Lu M."/>
            <person name="Detter J.C."/>
            <person name="Han C."/>
            <person name="Tapia R."/>
            <person name="Land M."/>
            <person name="Hauser L."/>
            <person name="Kyrpides N."/>
            <person name="Ivanova N."/>
            <person name="Ovchinnikova G."/>
            <person name="Pagani I."/>
            <person name="Sobecky P.A."/>
            <person name="Martinez R.J."/>
            <person name="Woyke T."/>
        </authorList>
    </citation>
    <scope>NUCLEOTIDE SEQUENCE [LARGE SCALE GENOMIC DNA]</scope>
    <source>
        <strain evidence="8">Y9602</strain>
    </source>
</reference>
<evidence type="ECO:0000256" key="2">
    <source>
        <dbReference type="ARBA" id="ARBA00023125"/>
    </source>
</evidence>
<gene>
    <name evidence="7" type="primary">treR</name>
    <name evidence="6" type="ordered locus">Rahaq_0521</name>
    <name evidence="7" type="ORF">ACFPK4_22780</name>
</gene>
<name>A0A0H3F865_RAHSY</name>
<accession>A0A0H3F865</accession>
<dbReference type="Pfam" id="PF00532">
    <property type="entry name" value="Peripla_BP_1"/>
    <property type="match status" value="1"/>
</dbReference>
<evidence type="ECO:0000256" key="1">
    <source>
        <dbReference type="ARBA" id="ARBA00023015"/>
    </source>
</evidence>
<dbReference type="HOGENOM" id="CLU_037628_9_0_6"/>
<keyword evidence="2" id="KW-0238">DNA-binding</keyword>
<dbReference type="SMART" id="SM00354">
    <property type="entry name" value="HTH_LACI"/>
    <property type="match status" value="1"/>
</dbReference>
<evidence type="ECO:0000313" key="7">
    <source>
        <dbReference type="EMBL" id="MFD3226369.1"/>
    </source>
</evidence>
<dbReference type="GO" id="GO:0005991">
    <property type="term" value="P:trehalose metabolic process"/>
    <property type="evidence" value="ECO:0007669"/>
    <property type="project" value="InterPro"/>
</dbReference>
<dbReference type="Proteomes" id="UP001598201">
    <property type="component" value="Unassembled WGS sequence"/>
</dbReference>
<dbReference type="InterPro" id="IPR001761">
    <property type="entry name" value="Peripla_BP/Lac1_sug-bd_dom"/>
</dbReference>
<dbReference type="Gene3D" id="3.40.50.2300">
    <property type="match status" value="2"/>
</dbReference>
<keyword evidence="3" id="KW-0804">Transcription</keyword>
<organism evidence="6 8">
    <name type="scientific">Rahnella sp. (strain Y9602)</name>
    <dbReference type="NCBI Taxonomy" id="2703885"/>
    <lineage>
        <taxon>Bacteria</taxon>
        <taxon>Pseudomonadati</taxon>
        <taxon>Pseudomonadota</taxon>
        <taxon>Gammaproteobacteria</taxon>
        <taxon>Enterobacterales</taxon>
        <taxon>Yersiniaceae</taxon>
        <taxon>Rahnella</taxon>
    </lineage>
</organism>
<dbReference type="PANTHER" id="PTHR30146:SF146">
    <property type="entry name" value="HTH-TYPE TRANSCRIPTIONAL REGULATOR TRER"/>
    <property type="match status" value="1"/>
</dbReference>
<reference evidence="6 8" key="2">
    <citation type="journal article" date="2012" name="J. Bacteriol.">
        <title>Complete Genome Sequence of Rahnella sp. Strain Y9602, a Gammaproteobacterium Isolate from Metal- and Radionuclide-Contaminated Soil.</title>
        <authorList>
            <person name="Martinez R.J."/>
            <person name="Bruce D."/>
            <person name="Detter C."/>
            <person name="Goodwin L.A."/>
            <person name="Han J."/>
            <person name="Han C.S."/>
            <person name="Held B."/>
            <person name="Land M.L."/>
            <person name="Mikhailova N."/>
            <person name="Nolan M."/>
            <person name="Pennacchio L."/>
            <person name="Pitluck S."/>
            <person name="Tapia R."/>
            <person name="Woyke T."/>
            <person name="Sobecky P.A."/>
        </authorList>
    </citation>
    <scope>NUCLEOTIDE SEQUENCE [LARGE SCALE GENOMIC DNA]</scope>
    <source>
        <strain evidence="6 8">Y9602</strain>
    </source>
</reference>
<dbReference type="PRINTS" id="PR00036">
    <property type="entry name" value="HTHLACI"/>
</dbReference>
<dbReference type="Proteomes" id="UP000007257">
    <property type="component" value="Chromosome"/>
</dbReference>
<feature type="domain" description="HTH lacI-type" evidence="4">
    <location>
        <begin position="7"/>
        <end position="61"/>
    </location>
</feature>
<dbReference type="GeneID" id="95418756"/>
<evidence type="ECO:0000313" key="6">
    <source>
        <dbReference type="EMBL" id="ADW72149.1"/>
    </source>
</evidence>
<dbReference type="GO" id="GO:0003700">
    <property type="term" value="F:DNA-binding transcription factor activity"/>
    <property type="evidence" value="ECO:0007669"/>
    <property type="project" value="TreeGrafter"/>
</dbReference>
<dbReference type="eggNOG" id="COG1609">
    <property type="taxonomic scope" value="Bacteria"/>
</dbReference>
<dbReference type="NCBIfam" id="TIGR02405">
    <property type="entry name" value="trehalos_R_Ecol"/>
    <property type="match status" value="1"/>
</dbReference>
<evidence type="ECO:0000259" key="5">
    <source>
        <dbReference type="PROSITE" id="PS50943"/>
    </source>
</evidence>
<dbReference type="InterPro" id="IPR012771">
    <property type="entry name" value="Trehalos_R_gpbac"/>
</dbReference>
<dbReference type="InterPro" id="IPR010982">
    <property type="entry name" value="Lambda_DNA-bd_dom_sf"/>
</dbReference>
<dbReference type="InterPro" id="IPR001387">
    <property type="entry name" value="Cro/C1-type_HTH"/>
</dbReference>
<dbReference type="OrthoDB" id="198888at2"/>
<protein>
    <submittedName>
        <fullName evidence="6">Transcriptional regulator, LacI family</fullName>
    </submittedName>
    <submittedName>
        <fullName evidence="7">Trehalose operon repressor TreR</fullName>
    </submittedName>
</protein>
<proteinExistence type="predicted"/>